<evidence type="ECO:0000313" key="2">
    <source>
        <dbReference type="Proteomes" id="UP001190926"/>
    </source>
</evidence>
<dbReference type="Proteomes" id="UP001190926">
    <property type="component" value="Unassembled WGS sequence"/>
</dbReference>
<protein>
    <submittedName>
        <fullName evidence="1">Uncharacterized protein</fullName>
    </submittedName>
</protein>
<evidence type="ECO:0000313" key="1">
    <source>
        <dbReference type="EMBL" id="KAH6831539.1"/>
    </source>
</evidence>
<keyword evidence="2" id="KW-1185">Reference proteome</keyword>
<sequence>MATVARMGRRLLPRTLSAILPRPGFLRSSEMGQRKIIPLGPKIAVYDGAILRGDLKKTSVPMCVIHASSSSPTGQLLRL</sequence>
<dbReference type="EMBL" id="SDAM02000089">
    <property type="protein sequence ID" value="KAH6831539.1"/>
    <property type="molecule type" value="Genomic_DNA"/>
</dbReference>
<organism evidence="1 2">
    <name type="scientific">Perilla frutescens var. hirtella</name>
    <name type="common">Perilla citriodora</name>
    <name type="synonym">Perilla setoyensis</name>
    <dbReference type="NCBI Taxonomy" id="608512"/>
    <lineage>
        <taxon>Eukaryota</taxon>
        <taxon>Viridiplantae</taxon>
        <taxon>Streptophyta</taxon>
        <taxon>Embryophyta</taxon>
        <taxon>Tracheophyta</taxon>
        <taxon>Spermatophyta</taxon>
        <taxon>Magnoliopsida</taxon>
        <taxon>eudicotyledons</taxon>
        <taxon>Gunneridae</taxon>
        <taxon>Pentapetalae</taxon>
        <taxon>asterids</taxon>
        <taxon>lamiids</taxon>
        <taxon>Lamiales</taxon>
        <taxon>Lamiaceae</taxon>
        <taxon>Nepetoideae</taxon>
        <taxon>Elsholtzieae</taxon>
        <taxon>Perilla</taxon>
    </lineage>
</organism>
<gene>
    <name evidence="1" type="ORF">C2S53_015065</name>
</gene>
<name>A0AAD4JCY2_PERFH</name>
<accession>A0AAD4JCY2</accession>
<comment type="caution">
    <text evidence="1">The sequence shown here is derived from an EMBL/GenBank/DDBJ whole genome shotgun (WGS) entry which is preliminary data.</text>
</comment>
<proteinExistence type="predicted"/>
<dbReference type="AlphaFoldDB" id="A0AAD4JCY2"/>
<reference evidence="1 2" key="1">
    <citation type="journal article" date="2021" name="Nat. Commun.">
        <title>Incipient diploidization of the medicinal plant Perilla within 10,000 years.</title>
        <authorList>
            <person name="Zhang Y."/>
            <person name="Shen Q."/>
            <person name="Leng L."/>
            <person name="Zhang D."/>
            <person name="Chen S."/>
            <person name="Shi Y."/>
            <person name="Ning Z."/>
            <person name="Chen S."/>
        </authorList>
    </citation>
    <scope>NUCLEOTIDE SEQUENCE [LARGE SCALE GENOMIC DNA]</scope>
    <source>
        <strain evidence="2">cv. PC099</strain>
    </source>
</reference>